<comment type="similarity">
    <text evidence="2 8">Belongs to the tropomyosin family.</text>
</comment>
<evidence type="ECO:0000256" key="8">
    <source>
        <dbReference type="RuleBase" id="RU004515"/>
    </source>
</evidence>
<comment type="caution">
    <text evidence="11">The sequence shown here is derived from an EMBL/GenBank/DDBJ whole genome shotgun (WGS) entry which is preliminary data.</text>
</comment>
<comment type="subcellular location">
    <subcellularLocation>
        <location evidence="1">Cytoplasm</location>
        <location evidence="1">Cytoskeleton</location>
    </subcellularLocation>
</comment>
<dbReference type="InterPro" id="IPR052794">
    <property type="entry name" value="Mito_Ser_Protease_LACTB"/>
</dbReference>
<dbReference type="FunFam" id="1.20.5.170:FF:000001">
    <property type="entry name" value="Tropomyosin alpha-1 chain isoform 1"/>
    <property type="match status" value="1"/>
</dbReference>
<dbReference type="PRINTS" id="PR00194">
    <property type="entry name" value="TROPOMYOSIN"/>
</dbReference>
<dbReference type="OrthoDB" id="5946976at2759"/>
<evidence type="ECO:0000259" key="10">
    <source>
        <dbReference type="Pfam" id="PF00144"/>
    </source>
</evidence>
<dbReference type="PANTHER" id="PTHR46520">
    <property type="entry name" value="SERINE BETA-LACTAMASE-LIKE PROTEIN LACTB, MITOCHONDRIAL"/>
    <property type="match status" value="1"/>
</dbReference>
<keyword evidence="12" id="KW-1185">Reference proteome</keyword>
<evidence type="ECO:0000256" key="6">
    <source>
        <dbReference type="ARBA" id="ARBA00023054"/>
    </source>
</evidence>
<reference evidence="11 12" key="1">
    <citation type="submission" date="2016-02" db="EMBL/GenBank/DDBJ databases">
        <title>Band-tailed pigeon sequencing and assembly.</title>
        <authorList>
            <person name="Soares A.E."/>
            <person name="Novak B.J."/>
            <person name="Rice E.S."/>
            <person name="O'Connell B."/>
            <person name="Chang D."/>
            <person name="Weber S."/>
            <person name="Shapiro B."/>
        </authorList>
    </citation>
    <scope>NUCLEOTIDE SEQUENCE [LARGE SCALE GENOMIC DNA]</scope>
    <source>
        <strain evidence="11">BTP2013</strain>
        <tissue evidence="11">Blood</tissue>
    </source>
</reference>
<keyword evidence="6" id="KW-0175">Coiled coil</keyword>
<dbReference type="SUPFAM" id="SSF57997">
    <property type="entry name" value="Tropomyosin"/>
    <property type="match status" value="1"/>
</dbReference>
<evidence type="ECO:0000256" key="7">
    <source>
        <dbReference type="ARBA" id="ARBA00023212"/>
    </source>
</evidence>
<feature type="region of interest" description="Disordered" evidence="9">
    <location>
        <begin position="1"/>
        <end position="38"/>
    </location>
</feature>
<protein>
    <recommendedName>
        <fullName evidence="10">Beta-lactamase-related domain-containing protein</fullName>
    </recommendedName>
</protein>
<keyword evidence="3" id="KW-0963">Cytoplasm</keyword>
<dbReference type="PANTHER" id="PTHR46520:SF1">
    <property type="entry name" value="SERINE BETA-LACTAMASE-LIKE PROTEIN LACTB, MITOCHONDRIAL"/>
    <property type="match status" value="1"/>
</dbReference>
<dbReference type="Pfam" id="PF00261">
    <property type="entry name" value="Tropomyosin"/>
    <property type="match status" value="1"/>
</dbReference>
<dbReference type="GO" id="GO:0005856">
    <property type="term" value="C:cytoskeleton"/>
    <property type="evidence" value="ECO:0007669"/>
    <property type="project" value="UniProtKB-SubCell"/>
</dbReference>
<dbReference type="Proteomes" id="UP000190648">
    <property type="component" value="Unassembled WGS sequence"/>
</dbReference>
<keyword evidence="7" id="KW-0206">Cytoskeleton</keyword>
<dbReference type="InterPro" id="IPR012338">
    <property type="entry name" value="Beta-lactam/transpept-like"/>
</dbReference>
<dbReference type="InterPro" id="IPR000533">
    <property type="entry name" value="Tropomyosin"/>
</dbReference>
<evidence type="ECO:0000256" key="1">
    <source>
        <dbReference type="ARBA" id="ARBA00004245"/>
    </source>
</evidence>
<gene>
    <name evidence="11" type="ORF">AV530_019360</name>
</gene>
<feature type="domain" description="Beta-lactamase-related" evidence="10">
    <location>
        <begin position="551"/>
        <end position="674"/>
    </location>
</feature>
<evidence type="ECO:0000256" key="4">
    <source>
        <dbReference type="ARBA" id="ARBA00022553"/>
    </source>
</evidence>
<dbReference type="PROSITE" id="PS00326">
    <property type="entry name" value="TROPOMYOSIN"/>
    <property type="match status" value="1"/>
</dbReference>
<dbReference type="GO" id="GO:0008233">
    <property type="term" value="F:peptidase activity"/>
    <property type="evidence" value="ECO:0007669"/>
    <property type="project" value="TreeGrafter"/>
</dbReference>
<feature type="region of interest" description="Disordered" evidence="9">
    <location>
        <begin position="495"/>
        <end position="541"/>
    </location>
</feature>
<dbReference type="FunFam" id="1.20.5.370:FF:000004">
    <property type="entry name" value="tropomyosin alpha-1 chain isoform X1"/>
    <property type="match status" value="1"/>
</dbReference>
<dbReference type="STRING" id="372326.A0A1V4JEE3"/>
<dbReference type="Gene3D" id="1.20.5.370">
    <property type="match status" value="1"/>
</dbReference>
<dbReference type="Gene3D" id="1.20.5.340">
    <property type="match status" value="1"/>
</dbReference>
<evidence type="ECO:0000313" key="12">
    <source>
        <dbReference type="Proteomes" id="UP000190648"/>
    </source>
</evidence>
<organism evidence="11 12">
    <name type="scientific">Patagioenas fasciata monilis</name>
    <dbReference type="NCBI Taxonomy" id="372326"/>
    <lineage>
        <taxon>Eukaryota</taxon>
        <taxon>Metazoa</taxon>
        <taxon>Chordata</taxon>
        <taxon>Craniata</taxon>
        <taxon>Vertebrata</taxon>
        <taxon>Euteleostomi</taxon>
        <taxon>Archelosauria</taxon>
        <taxon>Archosauria</taxon>
        <taxon>Dinosauria</taxon>
        <taxon>Saurischia</taxon>
        <taxon>Theropoda</taxon>
        <taxon>Coelurosauria</taxon>
        <taxon>Aves</taxon>
        <taxon>Neognathae</taxon>
        <taxon>Neoaves</taxon>
        <taxon>Columbimorphae</taxon>
        <taxon>Columbiformes</taxon>
        <taxon>Columbidae</taxon>
        <taxon>Patagioenas</taxon>
    </lineage>
</organism>
<evidence type="ECO:0000256" key="2">
    <source>
        <dbReference type="ARBA" id="ARBA00009036"/>
    </source>
</evidence>
<evidence type="ECO:0000313" key="11">
    <source>
        <dbReference type="EMBL" id="OPJ70137.1"/>
    </source>
</evidence>
<evidence type="ECO:0000256" key="3">
    <source>
        <dbReference type="ARBA" id="ARBA00022490"/>
    </source>
</evidence>
<dbReference type="InterPro" id="IPR001466">
    <property type="entry name" value="Beta-lactam-related"/>
</dbReference>
<keyword evidence="4" id="KW-0597">Phosphoprotein</keyword>
<feature type="compositionally biased region" description="Basic and acidic residues" evidence="9">
    <location>
        <begin position="12"/>
        <end position="38"/>
    </location>
</feature>
<name>A0A1V4JEE3_PATFA</name>
<sequence length="751" mass="85758">MDAIKKKMQMLKLDKENALDRAEQAEADKKAAEERSKQLEDELVALQKKLKGTEDELDKYSESLKDAQEKLELADKKATDAESEVASLNRRIQLVEEELDRAQERLATALQKLEEAEKAADESERGMKVIENRAQKDEEKMEIQEIQLKEAKHIAEEADRKYEEVARKLVIIESDLERAEERAELSESKCAELEEELKTVTNNLKSLEAQAEKYSQKEDKYEEEIKVLTDKLKEAETRAEFAERSVTKLEKSIDDLEEKVAHAKEENLSMHQMLDQTLLELNNMRVCERVIRQVKLQRSGTKSTTLLENPSICGLSLGKKKSGKILILKLINPNNENKGVLLHCYFLQTQPASPLPPPRDFGAAIERSRDLLRRVKDEAGIPGILVGVSVDGKEVWSEGLGYADVENRVVCKPETIMRIASISKCLTMMAVAKLWEEGKLDLDAPVQKYVPEFPEKVYEGEKVTITTRLLVSHLSGIRHYEKDITKVKEEKEKANRVFKQTKDKEQKEKEGKEIEKTDSAKLRKEHEGEVKSRNSKPGGKDKEFEQEEYYLKEKFESVFESLKIFKNDPLFFKPGSQFLYSTYGFTLLSAIVERASGQKFTDYMLKMFRDLDMLSTVLDDNEAMIYNRARCYVYNKKGRLVNAPYVDNSYKWAGGGFLSSVGDLLKFGNALLYSYQAGQFKSTNGKLLPGYLKPDTVAMMWTPVPKTEVSWDRDVMSTYKLGKRAAAEVIANFTQGTGVDRNLSIEYQIQS</sequence>
<dbReference type="GO" id="GO:0006508">
    <property type="term" value="P:proteolysis"/>
    <property type="evidence" value="ECO:0007669"/>
    <property type="project" value="TreeGrafter"/>
</dbReference>
<dbReference type="EMBL" id="LSYS01007908">
    <property type="protein sequence ID" value="OPJ70137.1"/>
    <property type="molecule type" value="Genomic_DNA"/>
</dbReference>
<dbReference type="FunFam" id="1.20.5.340:FF:000001">
    <property type="entry name" value="Tropomyosin alpha-1 chain isoform 2"/>
    <property type="match status" value="1"/>
</dbReference>
<evidence type="ECO:0000256" key="9">
    <source>
        <dbReference type="SAM" id="MobiDB-lite"/>
    </source>
</evidence>
<proteinExistence type="inferred from homology"/>
<dbReference type="InterPro" id="IPR014751">
    <property type="entry name" value="XRCC4-like_C"/>
</dbReference>
<dbReference type="Pfam" id="PF00144">
    <property type="entry name" value="Beta-lactamase"/>
    <property type="match status" value="2"/>
</dbReference>
<dbReference type="GO" id="GO:0019216">
    <property type="term" value="P:regulation of lipid metabolic process"/>
    <property type="evidence" value="ECO:0007669"/>
    <property type="project" value="TreeGrafter"/>
</dbReference>
<keyword evidence="5" id="KW-0007">Acetylation</keyword>
<evidence type="ECO:0000256" key="5">
    <source>
        <dbReference type="ARBA" id="ARBA00022990"/>
    </source>
</evidence>
<dbReference type="SUPFAM" id="SSF56601">
    <property type="entry name" value="beta-lactamase/transpeptidase-like"/>
    <property type="match status" value="1"/>
</dbReference>
<dbReference type="AlphaFoldDB" id="A0A1V4JEE3"/>
<dbReference type="Gene3D" id="3.40.710.10">
    <property type="entry name" value="DD-peptidase/beta-lactamase superfamily"/>
    <property type="match status" value="1"/>
</dbReference>
<feature type="domain" description="Beta-lactamase-related" evidence="10">
    <location>
        <begin position="370"/>
        <end position="491"/>
    </location>
</feature>
<dbReference type="GO" id="GO:0005739">
    <property type="term" value="C:mitochondrion"/>
    <property type="evidence" value="ECO:0007669"/>
    <property type="project" value="TreeGrafter"/>
</dbReference>
<accession>A0A1V4JEE3</accession>
<dbReference type="Gene3D" id="1.20.5.170">
    <property type="match status" value="1"/>
</dbReference>